<dbReference type="Gene3D" id="2.30.29.30">
    <property type="entry name" value="Pleckstrin-homology domain (PH domain)/Phosphotyrosine-binding domain (PTB)"/>
    <property type="match status" value="1"/>
</dbReference>
<dbReference type="PANTHER" id="PTHR23138:SF142">
    <property type="entry name" value="RAN-BINDING PROTEIN 3B-RELATED"/>
    <property type="match status" value="1"/>
</dbReference>
<evidence type="ECO:0000256" key="1">
    <source>
        <dbReference type="ARBA" id="ARBA00004123"/>
    </source>
</evidence>
<dbReference type="InterPro" id="IPR045255">
    <property type="entry name" value="RanBP1-like"/>
</dbReference>
<feature type="compositionally biased region" description="Polar residues" evidence="3">
    <location>
        <begin position="245"/>
        <end position="255"/>
    </location>
</feature>
<feature type="region of interest" description="Disordered" evidence="3">
    <location>
        <begin position="245"/>
        <end position="287"/>
    </location>
</feature>
<dbReference type="OrthoDB" id="185618at2759"/>
<feature type="compositionally biased region" description="Acidic residues" evidence="3">
    <location>
        <begin position="343"/>
        <end position="356"/>
    </location>
</feature>
<accession>A0A9N8PSA6</accession>
<evidence type="ECO:0000313" key="6">
    <source>
        <dbReference type="Proteomes" id="UP000745764"/>
    </source>
</evidence>
<sequence>MPTSPKESHASDTEGGERPLRERLRNASIKSAPQAAGTTAISQPEPETGAAKIQRKRSYEHVEHLEEEPAHKSNQARKNKRSRENSPEDKVVEQSGKRKSSELERDDEPVAVEAPKSSAPSASTAPPAAADGLTKSDESPKTKRSRVDDTTSADTTSQTTSDAKATIEPEGKIVEDPTQHAKPTTNIPAGSGFANTSASSPFASLATTKSTSEQTQPATSAFASSAFGALAGSSTSAFGALGQNKTLSSFASPGSTPAPGEDGAKPVPASSAFGGLPSTASPFASAGSSGFGSGFGKIGNGFGGGFGGLGGGSKLTSFASSGTPGVIGSSTKTGITAFGAPAQEEEEQSGDEGEDDAGVKSPKLIVDEDKKDTRFYEQDIETGEEGETTEYTCRAKLYNFVDKKEWKERGVGVLRLNVTEPKPDDEDSTIKARIVMRADGSHRVILNTPVQKALKYGDVRGEKPTGHFMSLVGSLDGKPQLEVLQLKLRPQFAIELWDHIKDLQNQM</sequence>
<dbReference type="InterPro" id="IPR000156">
    <property type="entry name" value="Ran_bind_dom"/>
</dbReference>
<dbReference type="EMBL" id="CAINUL010000003">
    <property type="protein sequence ID" value="CAD0108959.1"/>
    <property type="molecule type" value="Genomic_DNA"/>
</dbReference>
<dbReference type="GO" id="GO:0005634">
    <property type="term" value="C:nucleus"/>
    <property type="evidence" value="ECO:0007669"/>
    <property type="project" value="UniProtKB-SubCell"/>
</dbReference>
<feature type="compositionally biased region" description="Basic and acidic residues" evidence="3">
    <location>
        <begin position="134"/>
        <end position="149"/>
    </location>
</feature>
<protein>
    <recommendedName>
        <fullName evidence="4">RanBD1 domain-containing protein</fullName>
    </recommendedName>
</protein>
<feature type="domain" description="RanBD1" evidence="4">
    <location>
        <begin position="379"/>
        <end position="489"/>
    </location>
</feature>
<reference evidence="5" key="1">
    <citation type="submission" date="2020-06" db="EMBL/GenBank/DDBJ databases">
        <authorList>
            <person name="Onetto C."/>
        </authorList>
    </citation>
    <scope>NUCLEOTIDE SEQUENCE</scope>
</reference>
<keyword evidence="6" id="KW-1185">Reference proteome</keyword>
<feature type="compositionally biased region" description="Basic and acidic residues" evidence="3">
    <location>
        <begin position="1"/>
        <end position="25"/>
    </location>
</feature>
<evidence type="ECO:0000259" key="4">
    <source>
        <dbReference type="PROSITE" id="PS50196"/>
    </source>
</evidence>
<organism evidence="5 6">
    <name type="scientific">Aureobasidium uvarum</name>
    <dbReference type="NCBI Taxonomy" id="2773716"/>
    <lineage>
        <taxon>Eukaryota</taxon>
        <taxon>Fungi</taxon>
        <taxon>Dikarya</taxon>
        <taxon>Ascomycota</taxon>
        <taxon>Pezizomycotina</taxon>
        <taxon>Dothideomycetes</taxon>
        <taxon>Dothideomycetidae</taxon>
        <taxon>Dothideales</taxon>
        <taxon>Saccotheciaceae</taxon>
        <taxon>Aureobasidium</taxon>
    </lineage>
</organism>
<evidence type="ECO:0000256" key="2">
    <source>
        <dbReference type="ARBA" id="ARBA00023242"/>
    </source>
</evidence>
<comment type="subcellular location">
    <subcellularLocation>
        <location evidence="1">Nucleus</location>
    </subcellularLocation>
</comment>
<dbReference type="Pfam" id="PF00638">
    <property type="entry name" value="Ran_BP1"/>
    <property type="match status" value="1"/>
</dbReference>
<dbReference type="AlphaFoldDB" id="A0A9N8PSA6"/>
<dbReference type="PANTHER" id="PTHR23138">
    <property type="entry name" value="RAN BINDING PROTEIN"/>
    <property type="match status" value="1"/>
</dbReference>
<feature type="compositionally biased region" description="Low complexity" evidence="3">
    <location>
        <begin position="150"/>
        <end position="164"/>
    </location>
</feature>
<dbReference type="SUPFAM" id="SSF50729">
    <property type="entry name" value="PH domain-like"/>
    <property type="match status" value="1"/>
</dbReference>
<keyword evidence="2" id="KW-0539">Nucleus</keyword>
<name>A0A9N8PSA6_9PEZI</name>
<proteinExistence type="predicted"/>
<comment type="caution">
    <text evidence="5">The sequence shown here is derived from an EMBL/GenBank/DDBJ whole genome shotgun (WGS) entry which is preliminary data.</text>
</comment>
<feature type="compositionally biased region" description="Basic and acidic residues" evidence="3">
    <location>
        <begin position="165"/>
        <end position="179"/>
    </location>
</feature>
<feature type="compositionally biased region" description="Polar residues" evidence="3">
    <location>
        <begin position="181"/>
        <end position="217"/>
    </location>
</feature>
<feature type="compositionally biased region" description="Low complexity" evidence="3">
    <location>
        <begin position="114"/>
        <end position="130"/>
    </location>
</feature>
<dbReference type="PROSITE" id="PS50196">
    <property type="entry name" value="RANBD1"/>
    <property type="match status" value="1"/>
</dbReference>
<feature type="compositionally biased region" description="Polar residues" evidence="3">
    <location>
        <begin position="28"/>
        <end position="42"/>
    </location>
</feature>
<feature type="region of interest" description="Disordered" evidence="3">
    <location>
        <begin position="1"/>
        <end position="219"/>
    </location>
</feature>
<evidence type="ECO:0000256" key="3">
    <source>
        <dbReference type="SAM" id="MobiDB-lite"/>
    </source>
</evidence>
<feature type="region of interest" description="Disordered" evidence="3">
    <location>
        <begin position="341"/>
        <end position="363"/>
    </location>
</feature>
<dbReference type="Proteomes" id="UP000745764">
    <property type="component" value="Unassembled WGS sequence"/>
</dbReference>
<feature type="compositionally biased region" description="Basic and acidic residues" evidence="3">
    <location>
        <begin position="57"/>
        <end position="71"/>
    </location>
</feature>
<dbReference type="SMART" id="SM00160">
    <property type="entry name" value="RanBD"/>
    <property type="match status" value="1"/>
</dbReference>
<dbReference type="InterPro" id="IPR011993">
    <property type="entry name" value="PH-like_dom_sf"/>
</dbReference>
<gene>
    <name evidence="5" type="ORF">AWRI4620_LOCUS3214</name>
</gene>
<evidence type="ECO:0000313" key="5">
    <source>
        <dbReference type="EMBL" id="CAD0108959.1"/>
    </source>
</evidence>
<feature type="compositionally biased region" description="Basic and acidic residues" evidence="3">
    <location>
        <begin position="82"/>
        <end position="103"/>
    </location>
</feature>